<dbReference type="SMART" id="SM00091">
    <property type="entry name" value="PAS"/>
    <property type="match status" value="2"/>
</dbReference>
<dbReference type="InterPro" id="IPR013656">
    <property type="entry name" value="PAS_4"/>
</dbReference>
<feature type="domain" description="Histidine kinase" evidence="6">
    <location>
        <begin position="435"/>
        <end position="647"/>
    </location>
</feature>
<dbReference type="SMART" id="SM00065">
    <property type="entry name" value="GAF"/>
    <property type="match status" value="1"/>
</dbReference>
<dbReference type="PANTHER" id="PTHR43304">
    <property type="entry name" value="PHYTOCHROME-LIKE PROTEIN CPH1"/>
    <property type="match status" value="1"/>
</dbReference>
<evidence type="ECO:0000256" key="5">
    <source>
        <dbReference type="ARBA" id="ARBA00022777"/>
    </source>
</evidence>
<sequence>MDHDRNGPFPHDDASHLDSLEDLPLPAALMAADGLLLDVNIPYCEAFGLNRAQVMGTSVYDRVDKELGKDIRRGFAALKPSCAHWTSPALLQTLHGRERRRIWQSTGHFNADGELETVLLVFWDVTEEYRYNETLEELIRVTNDRSLDTDEIIENILRIGYAYFSMSTGTISRYAEEGVYPEIRVHNDFSEKGSLIPHKLAYTSITHSRGNIVAIEDLDKTPHADAPFRKRIPVRSFLSAEIYVDGSLYGALSFASPEAREDRFTNEDIQLIRILAQWLSYTLLRRRKIEELKASEEKYRFIYQNSPIMMHTIDSDLKITDVNRMWLKTLGYTREEAIGQQLFTFFTEADREKMRGIVEGRTSLPLVNAPRTMVRADGTLVEVEASTLSEPEAGPFAGLTVLNNVTDRNRAQRSLARLNEGLRRTNEGLKRFNAIAAHDLQEPLRKIRLFSDVLEESLGDNDDPLVQEPLAVIRRSSSRLSKLVSDLQTYTRETQRSFLRLPIDLNQLLHEVLQTLAPSEGAQVSIDPLPQVTGDPNALNKLFINLLTQTLPEHSAAHPATVRILAEAKADGGARLTIPANGIVLPPGKEERIFEAFAAPQRHAGPDTSLNLAIAKSIVEGHGWEIRAEPASQGTGTDFIIDIPAHQIIRRHLPDQA</sequence>
<dbReference type="NCBIfam" id="TIGR00229">
    <property type="entry name" value="sensory_box"/>
    <property type="match status" value="1"/>
</dbReference>
<dbReference type="CDD" id="cd00130">
    <property type="entry name" value="PAS"/>
    <property type="match status" value="2"/>
</dbReference>
<dbReference type="Pfam" id="PF13426">
    <property type="entry name" value="PAS_9"/>
    <property type="match status" value="1"/>
</dbReference>
<keyword evidence="3" id="KW-0597">Phosphoprotein</keyword>
<dbReference type="SUPFAM" id="SSF47384">
    <property type="entry name" value="Homodimeric domain of signal transducing histidine kinase"/>
    <property type="match status" value="1"/>
</dbReference>
<dbReference type="InterPro" id="IPR003594">
    <property type="entry name" value="HATPase_dom"/>
</dbReference>
<dbReference type="SUPFAM" id="SSF55781">
    <property type="entry name" value="GAF domain-like"/>
    <property type="match status" value="1"/>
</dbReference>
<dbReference type="Gene3D" id="3.30.450.40">
    <property type="match status" value="1"/>
</dbReference>
<dbReference type="SMART" id="SM00387">
    <property type="entry name" value="HATPase_c"/>
    <property type="match status" value="1"/>
</dbReference>
<dbReference type="Gene3D" id="3.30.450.20">
    <property type="entry name" value="PAS domain"/>
    <property type="match status" value="2"/>
</dbReference>
<dbReference type="OrthoDB" id="9760752at2"/>
<proteinExistence type="predicted"/>
<evidence type="ECO:0000256" key="2">
    <source>
        <dbReference type="ARBA" id="ARBA00012438"/>
    </source>
</evidence>
<name>A0A2T5V6R7_9HYPH</name>
<dbReference type="PROSITE" id="PS50112">
    <property type="entry name" value="PAS"/>
    <property type="match status" value="1"/>
</dbReference>
<dbReference type="CDD" id="cd00082">
    <property type="entry name" value="HisKA"/>
    <property type="match status" value="1"/>
</dbReference>
<evidence type="ECO:0000259" key="7">
    <source>
        <dbReference type="PROSITE" id="PS50112"/>
    </source>
</evidence>
<gene>
    <name evidence="8" type="ORF">C8N35_107167</name>
</gene>
<accession>A0A2T5V6R7</accession>
<dbReference type="InterPro" id="IPR005467">
    <property type="entry name" value="His_kinase_dom"/>
</dbReference>
<dbReference type="Gene3D" id="1.10.287.130">
    <property type="match status" value="1"/>
</dbReference>
<dbReference type="SMART" id="SM00388">
    <property type="entry name" value="HisKA"/>
    <property type="match status" value="1"/>
</dbReference>
<evidence type="ECO:0000256" key="4">
    <source>
        <dbReference type="ARBA" id="ARBA00022679"/>
    </source>
</evidence>
<dbReference type="InterPro" id="IPR035965">
    <property type="entry name" value="PAS-like_dom_sf"/>
</dbReference>
<dbReference type="EC" id="2.7.13.3" evidence="2"/>
<evidence type="ECO:0000313" key="8">
    <source>
        <dbReference type="EMBL" id="PTW59453.1"/>
    </source>
</evidence>
<dbReference type="Pfam" id="PF00512">
    <property type="entry name" value="HisKA"/>
    <property type="match status" value="1"/>
</dbReference>
<dbReference type="SUPFAM" id="SSF55785">
    <property type="entry name" value="PYP-like sensor domain (PAS domain)"/>
    <property type="match status" value="2"/>
</dbReference>
<feature type="domain" description="PAS" evidence="7">
    <location>
        <begin position="295"/>
        <end position="359"/>
    </location>
</feature>
<protein>
    <recommendedName>
        <fullName evidence="2">histidine kinase</fullName>
        <ecNumber evidence="2">2.7.13.3</ecNumber>
    </recommendedName>
</protein>
<dbReference type="SUPFAM" id="SSF55874">
    <property type="entry name" value="ATPase domain of HSP90 chaperone/DNA topoisomerase II/histidine kinase"/>
    <property type="match status" value="1"/>
</dbReference>
<evidence type="ECO:0000313" key="9">
    <source>
        <dbReference type="Proteomes" id="UP000244081"/>
    </source>
</evidence>
<dbReference type="Proteomes" id="UP000244081">
    <property type="component" value="Unassembled WGS sequence"/>
</dbReference>
<dbReference type="RefSeq" id="WP_146177426.1">
    <property type="nucleotide sequence ID" value="NZ_QAYG01000007.1"/>
</dbReference>
<dbReference type="InterPro" id="IPR003018">
    <property type="entry name" value="GAF"/>
</dbReference>
<keyword evidence="4" id="KW-0808">Transferase</keyword>
<dbReference type="Pfam" id="PF08448">
    <property type="entry name" value="PAS_4"/>
    <property type="match status" value="1"/>
</dbReference>
<dbReference type="Pfam" id="PF02518">
    <property type="entry name" value="HATPase_c"/>
    <property type="match status" value="1"/>
</dbReference>
<evidence type="ECO:0000256" key="1">
    <source>
        <dbReference type="ARBA" id="ARBA00000085"/>
    </source>
</evidence>
<dbReference type="InterPro" id="IPR029016">
    <property type="entry name" value="GAF-like_dom_sf"/>
</dbReference>
<dbReference type="InterPro" id="IPR000014">
    <property type="entry name" value="PAS"/>
</dbReference>
<comment type="caution">
    <text evidence="8">The sequence shown here is derived from an EMBL/GenBank/DDBJ whole genome shotgun (WGS) entry which is preliminary data.</text>
</comment>
<comment type="catalytic activity">
    <reaction evidence="1">
        <text>ATP + protein L-histidine = ADP + protein N-phospho-L-histidine.</text>
        <dbReference type="EC" id="2.7.13.3"/>
    </reaction>
</comment>
<reference evidence="8 9" key="1">
    <citation type="submission" date="2018-04" db="EMBL/GenBank/DDBJ databases">
        <title>Genomic Encyclopedia of Archaeal and Bacterial Type Strains, Phase II (KMG-II): from individual species to whole genera.</title>
        <authorList>
            <person name="Goeker M."/>
        </authorList>
    </citation>
    <scope>NUCLEOTIDE SEQUENCE [LARGE SCALE GENOMIC DNA]</scope>
    <source>
        <strain evidence="8 9">DSM 23382</strain>
    </source>
</reference>
<dbReference type="Pfam" id="PF01590">
    <property type="entry name" value="GAF"/>
    <property type="match status" value="1"/>
</dbReference>
<keyword evidence="9" id="KW-1185">Reference proteome</keyword>
<dbReference type="InterPro" id="IPR052162">
    <property type="entry name" value="Sensor_kinase/Photoreceptor"/>
</dbReference>
<dbReference type="EMBL" id="QAYG01000007">
    <property type="protein sequence ID" value="PTW59453.1"/>
    <property type="molecule type" value="Genomic_DNA"/>
</dbReference>
<keyword evidence="5" id="KW-0418">Kinase</keyword>
<dbReference type="PANTHER" id="PTHR43304:SF1">
    <property type="entry name" value="PAC DOMAIN-CONTAINING PROTEIN"/>
    <property type="match status" value="1"/>
</dbReference>
<dbReference type="InterPro" id="IPR003661">
    <property type="entry name" value="HisK_dim/P_dom"/>
</dbReference>
<dbReference type="InterPro" id="IPR036890">
    <property type="entry name" value="HATPase_C_sf"/>
</dbReference>
<evidence type="ECO:0000256" key="3">
    <source>
        <dbReference type="ARBA" id="ARBA00022553"/>
    </source>
</evidence>
<dbReference type="GO" id="GO:0000155">
    <property type="term" value="F:phosphorelay sensor kinase activity"/>
    <property type="evidence" value="ECO:0007669"/>
    <property type="project" value="InterPro"/>
</dbReference>
<dbReference type="AlphaFoldDB" id="A0A2T5V6R7"/>
<dbReference type="PROSITE" id="PS50109">
    <property type="entry name" value="HIS_KIN"/>
    <property type="match status" value="1"/>
</dbReference>
<dbReference type="Gene3D" id="3.30.565.10">
    <property type="entry name" value="Histidine kinase-like ATPase, C-terminal domain"/>
    <property type="match status" value="1"/>
</dbReference>
<evidence type="ECO:0000259" key="6">
    <source>
        <dbReference type="PROSITE" id="PS50109"/>
    </source>
</evidence>
<organism evidence="8 9">
    <name type="scientific">Breoghania corrubedonensis</name>
    <dbReference type="NCBI Taxonomy" id="665038"/>
    <lineage>
        <taxon>Bacteria</taxon>
        <taxon>Pseudomonadati</taxon>
        <taxon>Pseudomonadota</taxon>
        <taxon>Alphaproteobacteria</taxon>
        <taxon>Hyphomicrobiales</taxon>
        <taxon>Stappiaceae</taxon>
        <taxon>Breoghania</taxon>
    </lineage>
</organism>
<dbReference type="InterPro" id="IPR036097">
    <property type="entry name" value="HisK_dim/P_sf"/>
</dbReference>